<reference evidence="2 3" key="1">
    <citation type="submission" date="2019-03" db="EMBL/GenBank/DDBJ databases">
        <title>First draft genome of Liparis tanakae, snailfish: a comprehensive survey of snailfish specific genes.</title>
        <authorList>
            <person name="Kim W."/>
            <person name="Song I."/>
            <person name="Jeong J.-H."/>
            <person name="Kim D."/>
            <person name="Kim S."/>
            <person name="Ryu S."/>
            <person name="Song J.Y."/>
            <person name="Lee S.K."/>
        </authorList>
    </citation>
    <scope>NUCLEOTIDE SEQUENCE [LARGE SCALE GENOMIC DNA]</scope>
    <source>
        <tissue evidence="2">Muscle</tissue>
    </source>
</reference>
<protein>
    <submittedName>
        <fullName evidence="2">Uncharacterized protein</fullName>
    </submittedName>
</protein>
<proteinExistence type="predicted"/>
<organism evidence="2 3">
    <name type="scientific">Liparis tanakae</name>
    <name type="common">Tanaka's snailfish</name>
    <dbReference type="NCBI Taxonomy" id="230148"/>
    <lineage>
        <taxon>Eukaryota</taxon>
        <taxon>Metazoa</taxon>
        <taxon>Chordata</taxon>
        <taxon>Craniata</taxon>
        <taxon>Vertebrata</taxon>
        <taxon>Euteleostomi</taxon>
        <taxon>Actinopterygii</taxon>
        <taxon>Neopterygii</taxon>
        <taxon>Teleostei</taxon>
        <taxon>Neoteleostei</taxon>
        <taxon>Acanthomorphata</taxon>
        <taxon>Eupercaria</taxon>
        <taxon>Perciformes</taxon>
        <taxon>Cottioidei</taxon>
        <taxon>Cottales</taxon>
        <taxon>Liparidae</taxon>
        <taxon>Liparis</taxon>
    </lineage>
</organism>
<dbReference type="Proteomes" id="UP000314294">
    <property type="component" value="Unassembled WGS sequence"/>
</dbReference>
<feature type="region of interest" description="Disordered" evidence="1">
    <location>
        <begin position="1"/>
        <end position="86"/>
    </location>
</feature>
<evidence type="ECO:0000256" key="1">
    <source>
        <dbReference type="SAM" id="MobiDB-lite"/>
    </source>
</evidence>
<accession>A0A4Z2EQE3</accession>
<dbReference type="EMBL" id="SRLO01004074">
    <property type="protein sequence ID" value="TNN30830.1"/>
    <property type="molecule type" value="Genomic_DNA"/>
</dbReference>
<comment type="caution">
    <text evidence="2">The sequence shown here is derived from an EMBL/GenBank/DDBJ whole genome shotgun (WGS) entry which is preliminary data.</text>
</comment>
<sequence>MGNVRGPVALGQENVSEGSPTAAVGSSGVGVTFSAETTSMDSKGTREMNPAGPNRTRPQPDGTEDAATPPSNPIHQLHLGDHAPHATPERLTAVALVRPSVVSPDTFMNPYLLKIPL</sequence>
<keyword evidence="3" id="KW-1185">Reference proteome</keyword>
<gene>
    <name evidence="2" type="ORF">EYF80_059018</name>
</gene>
<evidence type="ECO:0000313" key="3">
    <source>
        <dbReference type="Proteomes" id="UP000314294"/>
    </source>
</evidence>
<dbReference type="AlphaFoldDB" id="A0A4Z2EQE3"/>
<evidence type="ECO:0000313" key="2">
    <source>
        <dbReference type="EMBL" id="TNN30830.1"/>
    </source>
</evidence>
<name>A0A4Z2EQE3_9TELE</name>